<dbReference type="Gramene" id="PVH48092">
    <property type="protein sequence ID" value="PVH48092"/>
    <property type="gene ID" value="PAHAL_4G246100"/>
</dbReference>
<reference evidence="1" key="1">
    <citation type="submission" date="2018-04" db="EMBL/GenBank/DDBJ databases">
        <title>WGS assembly of Panicum hallii.</title>
        <authorList>
            <person name="Lovell J."/>
            <person name="Jenkins J."/>
            <person name="Lowry D."/>
            <person name="Mamidi S."/>
            <person name="Sreedasyam A."/>
            <person name="Weng X."/>
            <person name="Barry K."/>
            <person name="Bonette J."/>
            <person name="Campitelli B."/>
            <person name="Daum C."/>
            <person name="Gordon S."/>
            <person name="Gould B."/>
            <person name="Lipzen A."/>
            <person name="Macqueen A."/>
            <person name="Palacio-Mejia J."/>
            <person name="Plott C."/>
            <person name="Shakirov E."/>
            <person name="Shu S."/>
            <person name="Yoshinaga Y."/>
            <person name="Zane M."/>
            <person name="Rokhsar D."/>
            <person name="Grimwood J."/>
            <person name="Schmutz J."/>
            <person name="Juenger T."/>
        </authorList>
    </citation>
    <scope>NUCLEOTIDE SEQUENCE [LARGE SCALE GENOMIC DNA]</scope>
    <source>
        <strain evidence="1">FIL2</strain>
    </source>
</reference>
<protein>
    <submittedName>
        <fullName evidence="1">Uncharacterized protein</fullName>
    </submittedName>
</protein>
<dbReference type="AlphaFoldDB" id="A0A2T8JDT6"/>
<sequence>MKTSFFFSRNLCWDPRIVSHLDALLRPVLKFTIRAILEVASSEGSPKLCSFFLFFLFSCIFLGRL</sequence>
<proteinExistence type="predicted"/>
<dbReference type="EMBL" id="CM008049">
    <property type="protein sequence ID" value="PVH48093.1"/>
    <property type="molecule type" value="Genomic_DNA"/>
</dbReference>
<accession>A0A2T8JDT6</accession>
<dbReference type="Gramene" id="PVH48093">
    <property type="protein sequence ID" value="PVH48093"/>
    <property type="gene ID" value="PAHAL_4G246100"/>
</dbReference>
<organism evidence="1">
    <name type="scientific">Panicum hallii</name>
    <dbReference type="NCBI Taxonomy" id="206008"/>
    <lineage>
        <taxon>Eukaryota</taxon>
        <taxon>Viridiplantae</taxon>
        <taxon>Streptophyta</taxon>
        <taxon>Embryophyta</taxon>
        <taxon>Tracheophyta</taxon>
        <taxon>Spermatophyta</taxon>
        <taxon>Magnoliopsida</taxon>
        <taxon>Liliopsida</taxon>
        <taxon>Poales</taxon>
        <taxon>Poaceae</taxon>
        <taxon>PACMAD clade</taxon>
        <taxon>Panicoideae</taxon>
        <taxon>Panicodae</taxon>
        <taxon>Paniceae</taxon>
        <taxon>Panicinae</taxon>
        <taxon>Panicum</taxon>
        <taxon>Panicum sect. Panicum</taxon>
    </lineage>
</organism>
<dbReference type="EMBL" id="CM008049">
    <property type="protein sequence ID" value="PVH48092.1"/>
    <property type="molecule type" value="Genomic_DNA"/>
</dbReference>
<evidence type="ECO:0000313" key="1">
    <source>
        <dbReference type="EMBL" id="PVH48093.1"/>
    </source>
</evidence>
<gene>
    <name evidence="1" type="ORF">PAHAL_4G246100</name>
</gene>
<name>A0A2T8JDT6_9POAL</name>
<dbReference type="Proteomes" id="UP000243499">
    <property type="component" value="Chromosome 4"/>
</dbReference>